<dbReference type="EMBL" id="JACSDY010000017">
    <property type="protein sequence ID" value="KAF7402012.1"/>
    <property type="molecule type" value="Genomic_DNA"/>
</dbReference>
<organism evidence="1 2">
    <name type="scientific">Vespula pensylvanica</name>
    <name type="common">Western yellow jacket</name>
    <name type="synonym">Wasp</name>
    <dbReference type="NCBI Taxonomy" id="30213"/>
    <lineage>
        <taxon>Eukaryota</taxon>
        <taxon>Metazoa</taxon>
        <taxon>Ecdysozoa</taxon>
        <taxon>Arthropoda</taxon>
        <taxon>Hexapoda</taxon>
        <taxon>Insecta</taxon>
        <taxon>Pterygota</taxon>
        <taxon>Neoptera</taxon>
        <taxon>Endopterygota</taxon>
        <taxon>Hymenoptera</taxon>
        <taxon>Apocrita</taxon>
        <taxon>Aculeata</taxon>
        <taxon>Vespoidea</taxon>
        <taxon>Vespidae</taxon>
        <taxon>Vespinae</taxon>
        <taxon>Vespula</taxon>
    </lineage>
</organism>
<gene>
    <name evidence="1" type="ORF">H0235_015348</name>
</gene>
<comment type="caution">
    <text evidence="1">The sequence shown here is derived from an EMBL/GenBank/DDBJ whole genome shotgun (WGS) entry which is preliminary data.</text>
</comment>
<name>A0A834K9T7_VESPE</name>
<evidence type="ECO:0000313" key="2">
    <source>
        <dbReference type="Proteomes" id="UP000600918"/>
    </source>
</evidence>
<sequence length="175" mass="19772">MAPKAATAAATSSGAAFAVFHAHMQHGTRTPITWKIQAGRSSEPTGSVTRRMTLCATRIEDRRIRVEGLSSIVVGDPEKMTSTMTRRKRRSFHRTNVLAERGRSAATTTTTTIVRSIAPAAIRRCLFFSYYETATSPRYFDYQYSAHRQQHTARGSFLFEPRRKKYLRKIAAIRN</sequence>
<dbReference type="Proteomes" id="UP000600918">
    <property type="component" value="Unassembled WGS sequence"/>
</dbReference>
<accession>A0A834K9T7</accession>
<evidence type="ECO:0000313" key="1">
    <source>
        <dbReference type="EMBL" id="KAF7402012.1"/>
    </source>
</evidence>
<keyword evidence="2" id="KW-1185">Reference proteome</keyword>
<proteinExistence type="predicted"/>
<protein>
    <submittedName>
        <fullName evidence="1">Uncharacterized protein</fullName>
    </submittedName>
</protein>
<dbReference type="AlphaFoldDB" id="A0A834K9T7"/>
<reference evidence="1" key="1">
    <citation type="journal article" date="2020" name="G3 (Bethesda)">
        <title>High-Quality Assemblies for Three Invasive Social Wasps from the &lt;i&gt;Vespula&lt;/i&gt; Genus.</title>
        <authorList>
            <person name="Harrop T.W.R."/>
            <person name="Guhlin J."/>
            <person name="McLaughlin G.M."/>
            <person name="Permina E."/>
            <person name="Stockwell P."/>
            <person name="Gilligan J."/>
            <person name="Le Lec M.F."/>
            <person name="Gruber M.A.M."/>
            <person name="Quinn O."/>
            <person name="Lovegrove M."/>
            <person name="Duncan E.J."/>
            <person name="Remnant E.J."/>
            <person name="Van Eeckhoven J."/>
            <person name="Graham B."/>
            <person name="Knapp R.A."/>
            <person name="Langford K.W."/>
            <person name="Kronenberg Z."/>
            <person name="Press M.O."/>
            <person name="Eacker S.M."/>
            <person name="Wilson-Rankin E.E."/>
            <person name="Purcell J."/>
            <person name="Lester P.J."/>
            <person name="Dearden P.K."/>
        </authorList>
    </citation>
    <scope>NUCLEOTIDE SEQUENCE</scope>
    <source>
        <strain evidence="1">Volc-1</strain>
    </source>
</reference>